<evidence type="ECO:0000256" key="3">
    <source>
        <dbReference type="ARBA" id="ARBA00022723"/>
    </source>
</evidence>
<dbReference type="PANTHER" id="PTHR42953">
    <property type="entry name" value="HIGH-AFFINITY ZINC UPTAKE SYSTEM PROTEIN ZNUA-RELATED"/>
    <property type="match status" value="1"/>
</dbReference>
<comment type="caution">
    <text evidence="6">The sequence shown here is derived from an EMBL/GenBank/DDBJ whole genome shotgun (WGS) entry which is preliminary data.</text>
</comment>
<protein>
    <submittedName>
        <fullName evidence="6">ABC transporter substrate-binding periplasmic protein</fullName>
    </submittedName>
</protein>
<dbReference type="RefSeq" id="WP_264815642.1">
    <property type="nucleotide sequence ID" value="NZ_BAPV01000013.1"/>
</dbReference>
<keyword evidence="7" id="KW-1185">Reference proteome</keyword>
<keyword evidence="3" id="KW-0479">Metal-binding</keyword>
<gene>
    <name evidence="6" type="ORF">AA0535_1773</name>
</gene>
<dbReference type="Gene3D" id="3.40.50.1980">
    <property type="entry name" value="Nitrogenase molybdenum iron protein domain"/>
    <property type="match status" value="1"/>
</dbReference>
<dbReference type="SUPFAM" id="SSF53807">
    <property type="entry name" value="Helical backbone' metal receptor"/>
    <property type="match status" value="1"/>
</dbReference>
<evidence type="ECO:0000256" key="5">
    <source>
        <dbReference type="SAM" id="SignalP"/>
    </source>
</evidence>
<keyword evidence="4 5" id="KW-0732">Signal</keyword>
<dbReference type="InterPro" id="IPR050492">
    <property type="entry name" value="Bact_metal-bind_prot9"/>
</dbReference>
<accession>A0ABQ0Q3C3</accession>
<keyword evidence="2" id="KW-0813">Transport</keyword>
<dbReference type="Pfam" id="PF01297">
    <property type="entry name" value="ZnuA"/>
    <property type="match status" value="1"/>
</dbReference>
<dbReference type="EMBL" id="BAPV01000013">
    <property type="protein sequence ID" value="GBQ89349.1"/>
    <property type="molecule type" value="Genomic_DNA"/>
</dbReference>
<evidence type="ECO:0000256" key="1">
    <source>
        <dbReference type="ARBA" id="ARBA00004196"/>
    </source>
</evidence>
<dbReference type="Proteomes" id="UP001062776">
    <property type="component" value="Unassembled WGS sequence"/>
</dbReference>
<evidence type="ECO:0000256" key="4">
    <source>
        <dbReference type="ARBA" id="ARBA00022729"/>
    </source>
</evidence>
<name>A0ABQ0Q3C3_9PROT</name>
<feature type="signal peptide" evidence="5">
    <location>
        <begin position="1"/>
        <end position="20"/>
    </location>
</feature>
<sequence length="287" mass="30740">MRQFLPILICFLTLLGSAKAAPVRVFCAEALWCDLASGLGGQSVHTASVLTSPRIDPHDFQVSPDMARELAESSIVVLTGGHYDDWIDPLLSAQPSPSRRVISAAALSGLPQGANPHLFDDPAAIDRVIAALGDALAHSLPDQAAAIREQQAHYRAMTARFSARMAALRPVTKGMKIAVLEPVGGPVFDALGLDVVDPDFALAMMNHVDPAPRDVAFLEEAIQHRTIKALVINPAMSGPMPERLQTLARHAGIAVVAFDEFPAPSVLWQDWMTSRLDRLVAALGVRG</sequence>
<proteinExistence type="predicted"/>
<comment type="subcellular location">
    <subcellularLocation>
        <location evidence="1">Cell envelope</location>
    </subcellularLocation>
</comment>
<evidence type="ECO:0000313" key="7">
    <source>
        <dbReference type="Proteomes" id="UP001062776"/>
    </source>
</evidence>
<dbReference type="InterPro" id="IPR006127">
    <property type="entry name" value="ZnuA-like"/>
</dbReference>
<dbReference type="PANTHER" id="PTHR42953:SF1">
    <property type="entry name" value="METAL-BINDING PROTEIN HI_0362-RELATED"/>
    <property type="match status" value="1"/>
</dbReference>
<organism evidence="6 7">
    <name type="scientific">Asaia krungthepensis NRIC 0535</name>
    <dbReference type="NCBI Taxonomy" id="1307925"/>
    <lineage>
        <taxon>Bacteria</taxon>
        <taxon>Pseudomonadati</taxon>
        <taxon>Pseudomonadota</taxon>
        <taxon>Alphaproteobacteria</taxon>
        <taxon>Acetobacterales</taxon>
        <taxon>Acetobacteraceae</taxon>
        <taxon>Asaia</taxon>
    </lineage>
</organism>
<evidence type="ECO:0000256" key="2">
    <source>
        <dbReference type="ARBA" id="ARBA00022448"/>
    </source>
</evidence>
<reference evidence="6" key="1">
    <citation type="submission" date="2013-04" db="EMBL/GenBank/DDBJ databases">
        <title>The genome sequencing project of 58 acetic acid bacteria.</title>
        <authorList>
            <person name="Okamoto-Kainuma A."/>
            <person name="Ishikawa M."/>
            <person name="Umino S."/>
            <person name="Koizumi Y."/>
            <person name="Shiwa Y."/>
            <person name="Yoshikawa H."/>
            <person name="Matsutani M."/>
            <person name="Matsushita K."/>
        </authorList>
    </citation>
    <scope>NUCLEOTIDE SEQUENCE</scope>
    <source>
        <strain evidence="6">NRIC 0535</strain>
    </source>
</reference>
<evidence type="ECO:0000313" key="6">
    <source>
        <dbReference type="EMBL" id="GBQ89349.1"/>
    </source>
</evidence>
<feature type="chain" id="PRO_5047242339" evidence="5">
    <location>
        <begin position="21"/>
        <end position="287"/>
    </location>
</feature>